<evidence type="ECO:0000256" key="1">
    <source>
        <dbReference type="ARBA" id="ARBA00004123"/>
    </source>
</evidence>
<evidence type="ECO:0000259" key="4">
    <source>
        <dbReference type="PROSITE" id="PS50090"/>
    </source>
</evidence>
<dbReference type="InterPro" id="IPR001005">
    <property type="entry name" value="SANT/Myb"/>
</dbReference>
<dbReference type="PANTHER" id="PTHR45614">
    <property type="entry name" value="MYB PROTEIN-RELATED"/>
    <property type="match status" value="1"/>
</dbReference>
<feature type="transmembrane region" description="Helical" evidence="3">
    <location>
        <begin position="63"/>
        <end position="83"/>
    </location>
</feature>
<reference evidence="6 7" key="1">
    <citation type="submission" date="2024-08" db="EMBL/GenBank/DDBJ databases">
        <title>Insights into the chromosomal genome structure of Flemingia macrophylla.</title>
        <authorList>
            <person name="Ding Y."/>
            <person name="Zhao Y."/>
            <person name="Bi W."/>
            <person name="Wu M."/>
            <person name="Zhao G."/>
            <person name="Gong Y."/>
            <person name="Li W."/>
            <person name="Zhang P."/>
        </authorList>
    </citation>
    <scope>NUCLEOTIDE SEQUENCE [LARGE SCALE GENOMIC DNA]</scope>
    <source>
        <strain evidence="6">DYQJB</strain>
        <tissue evidence="6">Leaf</tissue>
    </source>
</reference>
<sequence>MKNLRTLLLNMALTNWNLIADHLEGRSGKRCRLRWFNQLDPRINRRSFSKEEKDRLFAAHQMVGPFSFAVFPSSPLLYVWVFIVPPLFSSLVSKLGRTTIVALDLGVKSL</sequence>
<gene>
    <name evidence="6" type="ORF">Fmac_028483</name>
</gene>
<comment type="caution">
    <text evidence="6">The sequence shown here is derived from an EMBL/GenBank/DDBJ whole genome shotgun (WGS) entry which is preliminary data.</text>
</comment>
<accession>A0ABD1L7M6</accession>
<feature type="domain" description="HTH myb-type" evidence="5">
    <location>
        <begin position="15"/>
        <end position="43"/>
    </location>
</feature>
<organism evidence="6 7">
    <name type="scientific">Flemingia macrophylla</name>
    <dbReference type="NCBI Taxonomy" id="520843"/>
    <lineage>
        <taxon>Eukaryota</taxon>
        <taxon>Viridiplantae</taxon>
        <taxon>Streptophyta</taxon>
        <taxon>Embryophyta</taxon>
        <taxon>Tracheophyta</taxon>
        <taxon>Spermatophyta</taxon>
        <taxon>Magnoliopsida</taxon>
        <taxon>eudicotyledons</taxon>
        <taxon>Gunneridae</taxon>
        <taxon>Pentapetalae</taxon>
        <taxon>rosids</taxon>
        <taxon>fabids</taxon>
        <taxon>Fabales</taxon>
        <taxon>Fabaceae</taxon>
        <taxon>Papilionoideae</taxon>
        <taxon>50 kb inversion clade</taxon>
        <taxon>NPAAA clade</taxon>
        <taxon>indigoferoid/millettioid clade</taxon>
        <taxon>Phaseoleae</taxon>
        <taxon>Flemingia</taxon>
    </lineage>
</organism>
<evidence type="ECO:0000259" key="5">
    <source>
        <dbReference type="PROSITE" id="PS51294"/>
    </source>
</evidence>
<evidence type="ECO:0000313" key="7">
    <source>
        <dbReference type="Proteomes" id="UP001603857"/>
    </source>
</evidence>
<dbReference type="CDD" id="cd00167">
    <property type="entry name" value="SANT"/>
    <property type="match status" value="1"/>
</dbReference>
<keyword evidence="2" id="KW-0539">Nucleus</keyword>
<keyword evidence="3" id="KW-0812">Transmembrane</keyword>
<dbReference type="PROSITE" id="PS50090">
    <property type="entry name" value="MYB_LIKE"/>
    <property type="match status" value="1"/>
</dbReference>
<keyword evidence="7" id="KW-1185">Reference proteome</keyword>
<dbReference type="Proteomes" id="UP001603857">
    <property type="component" value="Unassembled WGS sequence"/>
</dbReference>
<dbReference type="PANTHER" id="PTHR45614:SF259">
    <property type="entry name" value="MYB DOMAIN PROTEIN 89-RELATED"/>
    <property type="match status" value="1"/>
</dbReference>
<dbReference type="AlphaFoldDB" id="A0ABD1L7M6"/>
<dbReference type="EMBL" id="JBGMDY010000010">
    <property type="protein sequence ID" value="KAL2319514.1"/>
    <property type="molecule type" value="Genomic_DNA"/>
</dbReference>
<dbReference type="InterPro" id="IPR017930">
    <property type="entry name" value="Myb_dom"/>
</dbReference>
<comment type="subcellular location">
    <subcellularLocation>
        <location evidence="1">Nucleus</location>
    </subcellularLocation>
</comment>
<dbReference type="GO" id="GO:0005634">
    <property type="term" value="C:nucleus"/>
    <property type="evidence" value="ECO:0007669"/>
    <property type="project" value="UniProtKB-SubCell"/>
</dbReference>
<dbReference type="Gene3D" id="1.10.10.60">
    <property type="entry name" value="Homeodomain-like"/>
    <property type="match status" value="1"/>
</dbReference>
<dbReference type="InterPro" id="IPR009057">
    <property type="entry name" value="Homeodomain-like_sf"/>
</dbReference>
<dbReference type="InterPro" id="IPR050560">
    <property type="entry name" value="MYB_TF"/>
</dbReference>
<keyword evidence="3" id="KW-0472">Membrane</keyword>
<proteinExistence type="predicted"/>
<dbReference type="Pfam" id="PF13921">
    <property type="entry name" value="Myb_DNA-bind_6"/>
    <property type="match status" value="1"/>
</dbReference>
<evidence type="ECO:0000313" key="6">
    <source>
        <dbReference type="EMBL" id="KAL2319514.1"/>
    </source>
</evidence>
<keyword evidence="3" id="KW-1133">Transmembrane helix</keyword>
<evidence type="ECO:0000256" key="3">
    <source>
        <dbReference type="SAM" id="Phobius"/>
    </source>
</evidence>
<protein>
    <recommendedName>
        <fullName evidence="8">HTH myb-type domain-containing protein</fullName>
    </recommendedName>
</protein>
<evidence type="ECO:0008006" key="8">
    <source>
        <dbReference type="Google" id="ProtNLM"/>
    </source>
</evidence>
<dbReference type="PROSITE" id="PS51294">
    <property type="entry name" value="HTH_MYB"/>
    <property type="match status" value="1"/>
</dbReference>
<evidence type="ECO:0000256" key="2">
    <source>
        <dbReference type="ARBA" id="ARBA00023242"/>
    </source>
</evidence>
<dbReference type="SUPFAM" id="SSF46689">
    <property type="entry name" value="Homeodomain-like"/>
    <property type="match status" value="1"/>
</dbReference>
<feature type="domain" description="Myb-like" evidence="4">
    <location>
        <begin position="1"/>
        <end position="39"/>
    </location>
</feature>
<name>A0ABD1L7M6_9FABA</name>